<feature type="disulfide bond" evidence="5">
    <location>
        <begin position="239"/>
        <end position="249"/>
    </location>
</feature>
<evidence type="ECO:0000256" key="4">
    <source>
        <dbReference type="PIRSR" id="PIRSR637359-2"/>
    </source>
</evidence>
<name>A0AAV7K569_9METZ</name>
<dbReference type="AlphaFoldDB" id="A0AAV7K569"/>
<keyword evidence="2" id="KW-0325">Glycoprotein</keyword>
<evidence type="ECO:0000256" key="3">
    <source>
        <dbReference type="PIRSR" id="PIRSR637359-1"/>
    </source>
</evidence>
<comment type="caution">
    <text evidence="7">The sequence shown here is derived from an EMBL/GenBank/DDBJ whole genome shotgun (WGS) entry which is preliminary data.</text>
</comment>
<feature type="binding site" evidence="4">
    <location>
        <begin position="254"/>
        <end position="258"/>
    </location>
    <ligand>
        <name>3'-phosphoadenylyl sulfate</name>
        <dbReference type="ChEBI" id="CHEBI:58339"/>
    </ligand>
</feature>
<dbReference type="InterPro" id="IPR037359">
    <property type="entry name" value="NST/OST"/>
</dbReference>
<protein>
    <submittedName>
        <fullName evidence="7">Heparan sulfate glucosamine 3-O-sulfotransferase 3B1-like</fullName>
    </submittedName>
</protein>
<reference evidence="7 8" key="1">
    <citation type="journal article" date="2023" name="BMC Biol.">
        <title>The compact genome of the sponge Oopsacas minuta (Hexactinellida) is lacking key metazoan core genes.</title>
        <authorList>
            <person name="Santini S."/>
            <person name="Schenkelaars Q."/>
            <person name="Jourda C."/>
            <person name="Duchesne M."/>
            <person name="Belahbib H."/>
            <person name="Rocher C."/>
            <person name="Selva M."/>
            <person name="Riesgo A."/>
            <person name="Vervoort M."/>
            <person name="Leys S.P."/>
            <person name="Kodjabachian L."/>
            <person name="Le Bivic A."/>
            <person name="Borchiellini C."/>
            <person name="Claverie J.M."/>
            <person name="Renard E."/>
        </authorList>
    </citation>
    <scope>NUCLEOTIDE SEQUENCE [LARGE SCALE GENOMIC DNA]</scope>
    <source>
        <strain evidence="7">SPO-2</strain>
    </source>
</reference>
<feature type="domain" description="Sulfotransferase" evidence="6">
    <location>
        <begin position="39"/>
        <end position="242"/>
    </location>
</feature>
<dbReference type="SUPFAM" id="SSF52540">
    <property type="entry name" value="P-loop containing nucleoside triphosphate hydrolases"/>
    <property type="match status" value="1"/>
</dbReference>
<feature type="binding site" evidence="4">
    <location>
        <position position="129"/>
    </location>
    <ligand>
        <name>3'-phosphoadenylyl sulfate</name>
        <dbReference type="ChEBI" id="CHEBI:58339"/>
    </ligand>
</feature>
<keyword evidence="1" id="KW-0808">Transferase</keyword>
<evidence type="ECO:0000256" key="2">
    <source>
        <dbReference type="ARBA" id="ARBA00023180"/>
    </source>
</evidence>
<dbReference type="PANTHER" id="PTHR10605">
    <property type="entry name" value="HEPARAN SULFATE SULFOTRANSFERASE"/>
    <property type="match status" value="1"/>
</dbReference>
<feature type="binding site" evidence="4">
    <location>
        <position position="238"/>
    </location>
    <ligand>
        <name>3'-phosphoadenylyl sulfate</name>
        <dbReference type="ChEBI" id="CHEBI:58339"/>
    </ligand>
</feature>
<dbReference type="PANTHER" id="PTHR10605:SF72">
    <property type="entry name" value="HEPARAN SULFATE 3-O SULFOTRANSFERASE-B, ISOFORM A"/>
    <property type="match status" value="1"/>
</dbReference>
<accession>A0AAV7K569</accession>
<gene>
    <name evidence="7" type="ORF">LOD99_1128</name>
</gene>
<feature type="active site" description="For sulfotransferase activity" evidence="3">
    <location>
        <position position="48"/>
    </location>
</feature>
<dbReference type="GO" id="GO:0008467">
    <property type="term" value="F:[heparan sulfate]-glucosamine 3-sulfotransferase activity"/>
    <property type="evidence" value="ECO:0007669"/>
    <property type="project" value="TreeGrafter"/>
</dbReference>
<evidence type="ECO:0000256" key="1">
    <source>
        <dbReference type="ARBA" id="ARBA00022679"/>
    </source>
</evidence>
<feature type="binding site" evidence="4">
    <location>
        <position position="137"/>
    </location>
    <ligand>
        <name>3'-phosphoadenylyl sulfate</name>
        <dbReference type="ChEBI" id="CHEBI:58339"/>
    </ligand>
</feature>
<dbReference type="Gene3D" id="3.40.50.300">
    <property type="entry name" value="P-loop containing nucleotide triphosphate hydrolases"/>
    <property type="match status" value="1"/>
</dbReference>
<organism evidence="7 8">
    <name type="scientific">Oopsacas minuta</name>
    <dbReference type="NCBI Taxonomy" id="111878"/>
    <lineage>
        <taxon>Eukaryota</taxon>
        <taxon>Metazoa</taxon>
        <taxon>Porifera</taxon>
        <taxon>Hexactinellida</taxon>
        <taxon>Hexasterophora</taxon>
        <taxon>Lyssacinosida</taxon>
        <taxon>Leucopsacidae</taxon>
        <taxon>Oopsacas</taxon>
    </lineage>
</organism>
<keyword evidence="8" id="KW-1185">Reference proteome</keyword>
<dbReference type="InterPro" id="IPR000863">
    <property type="entry name" value="Sulfotransferase_dom"/>
</dbReference>
<keyword evidence="5" id="KW-1015">Disulfide bond</keyword>
<dbReference type="Pfam" id="PF00685">
    <property type="entry name" value="Sulfotransfer_1"/>
    <property type="match status" value="1"/>
</dbReference>
<dbReference type="Proteomes" id="UP001165289">
    <property type="component" value="Unassembled WGS sequence"/>
</dbReference>
<evidence type="ECO:0000256" key="5">
    <source>
        <dbReference type="PIRSR" id="PIRSR637359-3"/>
    </source>
</evidence>
<dbReference type="InterPro" id="IPR027417">
    <property type="entry name" value="P-loop_NTPase"/>
</dbReference>
<proteinExistence type="predicted"/>
<evidence type="ECO:0000259" key="6">
    <source>
        <dbReference type="Pfam" id="PF00685"/>
    </source>
</evidence>
<evidence type="ECO:0000313" key="7">
    <source>
        <dbReference type="EMBL" id="KAI6656328.1"/>
    </source>
</evidence>
<evidence type="ECO:0000313" key="8">
    <source>
        <dbReference type="Proteomes" id="UP001165289"/>
    </source>
</evidence>
<sequence length="297" mass="34151">MSLARGTRVLLFLSALLLVLILGVHIYTRVAPSVPLRLPEVVLFGVKKSGTEALKSMLSEHPQIVVSRLVNFYDKNFGKGVKWYVDNLPPARPDQVLIDRTPAYFTGGAIVPQRIYATKSDTLLIVVVRDPVDRFVSDYLHWEDRVSLNTSFHQFAFSYDPLSIRNTSGVTSRLDRSCYATHLRHWLDIFPSNQILIVDGDRLKVAPWVEMDRIQRFLGVKQIISKHHFELEPNRGFYCWRVSSPSPVCLGSKKGRTHPVLSQTELELLRRRFSLCNSQFRSQLTELTDPPTFQWHY</sequence>
<dbReference type="EMBL" id="JAKMXF010000144">
    <property type="protein sequence ID" value="KAI6656328.1"/>
    <property type="molecule type" value="Genomic_DNA"/>
</dbReference>